<dbReference type="SUPFAM" id="SSF82171">
    <property type="entry name" value="DPP6 N-terminal domain-like"/>
    <property type="match status" value="1"/>
</dbReference>
<dbReference type="Pfam" id="PF07676">
    <property type="entry name" value="PD40"/>
    <property type="match status" value="2"/>
</dbReference>
<dbReference type="PANTHER" id="PTHR42776">
    <property type="entry name" value="SERINE PEPTIDASE S9 FAMILY MEMBER"/>
    <property type="match status" value="1"/>
</dbReference>
<dbReference type="Pfam" id="PF00326">
    <property type="entry name" value="Peptidase_S9"/>
    <property type="match status" value="1"/>
</dbReference>
<dbReference type="Gene3D" id="3.40.50.1820">
    <property type="entry name" value="alpha/beta hydrolase"/>
    <property type="match status" value="1"/>
</dbReference>
<dbReference type="AlphaFoldDB" id="V5JAJ1"/>
<sequence>MSSKHYIMSCFPYNSSSTQSVRRTSMTRTRPTPLLPSRILPAVFAALIVTSPATAQQRLSLDQYMDIESVSNPQISPDGARIVYTKGWIDKRNDRRESALWMMNADGSRTRHLVDGGGGRWSPDGTRILYTASGDPGGSQLYVRWMDAEGLSTQITRLENGPSNPRWSPDGEWIAFTSRVSDRADFAGVDLPDRPDGAQWEREPKVVERPAYKRDGIGYVDTGWTHVFVVPADGGTPRQLTDGDWNHSSIQWSPDGTEIYFTSFRHEDADRPEHWQESEIYAVSVGSGEIRQLTSRRGPDGSPVPSPDGALIAYTGIDAHDDTYRNVRIHVMNRDGSGSRVISGDYDRQVGPMTWAPDGGGLYFNVSRDGYRQLHFVSLERGVSMLTSGEHLFAMSSFSDDGVAVGTISSAHEPGDIYRFNLTHPEAVTRLTDVNSDVLGHVTLGEVEEVWYESTDDFRIQGWIVKPPDFDPSREYPMMLVIHGGPHAMYNGGFNFAFQEHAANEYVVLYTNPRGSTGYGTEFANAINHDYPGADFPDLMNGVDEMLERGYVDEENVFVYGCSGGGILTSYIVGNTDRFRAASANCPIVNWISAMGTSDAISYFRTFEKPFWEDPAEWIDRSSIFYVGNVTTPTMFLTGEMDIRTPMPQTEEMYQALQYLGVPTVMVRFQGEWHGTSRRPSNFLRTQLYLRKWFEKWGSHKDPMTTDQGGR</sequence>
<dbReference type="InterPro" id="IPR001375">
    <property type="entry name" value="Peptidase_S9_cat"/>
</dbReference>
<protein>
    <submittedName>
        <fullName evidence="5">Peptidase S9</fullName>
    </submittedName>
</protein>
<dbReference type="InterPro" id="IPR002469">
    <property type="entry name" value="Peptidase_S9B_N"/>
</dbReference>
<evidence type="ECO:0000259" key="4">
    <source>
        <dbReference type="Pfam" id="PF00930"/>
    </source>
</evidence>
<evidence type="ECO:0000313" key="5">
    <source>
        <dbReference type="EMBL" id="AGH13562.1"/>
    </source>
</evidence>
<accession>V5JAJ1</accession>
<proteinExistence type="predicted"/>
<dbReference type="Pfam" id="PF00930">
    <property type="entry name" value="DPPIV_N"/>
    <property type="match status" value="1"/>
</dbReference>
<dbReference type="PANTHER" id="PTHR42776:SF27">
    <property type="entry name" value="DIPEPTIDYL PEPTIDASE FAMILY MEMBER 6"/>
    <property type="match status" value="1"/>
</dbReference>
<dbReference type="Gene3D" id="2.120.10.30">
    <property type="entry name" value="TolB, C-terminal domain"/>
    <property type="match status" value="2"/>
</dbReference>
<dbReference type="GO" id="GO:0006508">
    <property type="term" value="P:proteolysis"/>
    <property type="evidence" value="ECO:0007669"/>
    <property type="project" value="InterPro"/>
</dbReference>
<evidence type="ECO:0000256" key="1">
    <source>
        <dbReference type="ARBA" id="ARBA00022801"/>
    </source>
</evidence>
<keyword evidence="2" id="KW-0645">Protease</keyword>
<evidence type="ECO:0000256" key="2">
    <source>
        <dbReference type="ARBA" id="ARBA00022825"/>
    </source>
</evidence>
<evidence type="ECO:0000259" key="3">
    <source>
        <dbReference type="Pfam" id="PF00326"/>
    </source>
</evidence>
<keyword evidence="1" id="KW-0378">Hydrolase</keyword>
<keyword evidence="2" id="KW-0720">Serine protease</keyword>
<dbReference type="InterPro" id="IPR029058">
    <property type="entry name" value="AB_hydrolase_fold"/>
</dbReference>
<name>V5JAJ1_UNCXX</name>
<feature type="domain" description="Dipeptidylpeptidase IV N-terminal" evidence="4">
    <location>
        <begin position="221"/>
        <end position="312"/>
    </location>
</feature>
<dbReference type="SUPFAM" id="SSF53474">
    <property type="entry name" value="alpha/beta-Hydrolases"/>
    <property type="match status" value="1"/>
</dbReference>
<reference evidence="5" key="1">
    <citation type="journal article" date="2013" name="Environ. Microbiol. Rep.">
        <title>Polyketide genes in the marine sponge Plakortis simplex: a new group of mono-modular type I polyketide synthases from sponge symbionts.</title>
        <authorList>
            <person name="Della Sala G."/>
            <person name="Hochmuth T."/>
            <person name="Costantino V."/>
            <person name="Teta R."/>
            <person name="Gerwick W."/>
            <person name="Gerwick L."/>
            <person name="Piel J."/>
            <person name="Mangoni A."/>
        </authorList>
    </citation>
    <scope>NUCLEOTIDE SEQUENCE</scope>
</reference>
<dbReference type="InterPro" id="IPR011042">
    <property type="entry name" value="6-blade_b-propeller_TolB-like"/>
</dbReference>
<dbReference type="InterPro" id="IPR011659">
    <property type="entry name" value="WD40"/>
</dbReference>
<dbReference type="GO" id="GO:0004252">
    <property type="term" value="F:serine-type endopeptidase activity"/>
    <property type="evidence" value="ECO:0007669"/>
    <property type="project" value="TreeGrafter"/>
</dbReference>
<dbReference type="EMBL" id="JX946307">
    <property type="protein sequence ID" value="AGH13562.1"/>
    <property type="molecule type" value="Genomic_DNA"/>
</dbReference>
<organism evidence="5">
    <name type="scientific">bacterium symbiont of Plakortis simplex pPS11G3</name>
    <dbReference type="NCBI Taxonomy" id="1256902"/>
    <lineage>
        <taxon>Bacteria</taxon>
    </lineage>
</organism>
<feature type="domain" description="Peptidase S9 prolyl oligopeptidase catalytic" evidence="3">
    <location>
        <begin position="496"/>
        <end position="697"/>
    </location>
</feature>